<dbReference type="PROSITE" id="PS50222">
    <property type="entry name" value="EF_HAND_2"/>
    <property type="match status" value="2"/>
</dbReference>
<dbReference type="AlphaFoldDB" id="A0AAW0GYX2"/>
<feature type="repeat" description="Solcar" evidence="15">
    <location>
        <begin position="450"/>
        <end position="537"/>
    </location>
</feature>
<keyword evidence="5" id="KW-0677">Repeat</keyword>
<dbReference type="InterPro" id="IPR023395">
    <property type="entry name" value="MCP_dom_sf"/>
</dbReference>
<evidence type="ECO:0000256" key="7">
    <source>
        <dbReference type="ARBA" id="ARBA00022837"/>
    </source>
</evidence>
<feature type="domain" description="EF-hand" evidence="16">
    <location>
        <begin position="187"/>
        <end position="222"/>
    </location>
</feature>
<evidence type="ECO:0000256" key="1">
    <source>
        <dbReference type="ARBA" id="ARBA00004448"/>
    </source>
</evidence>
<dbReference type="Pfam" id="PF00153">
    <property type="entry name" value="Mito_carr"/>
    <property type="match status" value="3"/>
</dbReference>
<organism evidence="17 18">
    <name type="scientific">Cerrena zonata</name>
    <dbReference type="NCBI Taxonomy" id="2478898"/>
    <lineage>
        <taxon>Eukaryota</taxon>
        <taxon>Fungi</taxon>
        <taxon>Dikarya</taxon>
        <taxon>Basidiomycota</taxon>
        <taxon>Agaricomycotina</taxon>
        <taxon>Agaricomycetes</taxon>
        <taxon>Polyporales</taxon>
        <taxon>Cerrenaceae</taxon>
        <taxon>Cerrena</taxon>
    </lineage>
</organism>
<evidence type="ECO:0000256" key="5">
    <source>
        <dbReference type="ARBA" id="ARBA00022737"/>
    </source>
</evidence>
<dbReference type="SUPFAM" id="SSF47473">
    <property type="entry name" value="EF-hand"/>
    <property type="match status" value="2"/>
</dbReference>
<dbReference type="SUPFAM" id="SSF103506">
    <property type="entry name" value="Mitochondrial carrier"/>
    <property type="match status" value="1"/>
</dbReference>
<evidence type="ECO:0000256" key="15">
    <source>
        <dbReference type="PROSITE-ProRule" id="PRU00282"/>
    </source>
</evidence>
<dbReference type="FunFam" id="1.50.40.10:FF:000004">
    <property type="entry name" value="Calcium-binding mitochondrial carrier protein Aralar1"/>
    <property type="match status" value="1"/>
</dbReference>
<dbReference type="Proteomes" id="UP001385951">
    <property type="component" value="Unassembled WGS sequence"/>
</dbReference>
<dbReference type="InterPro" id="IPR011992">
    <property type="entry name" value="EF-hand-dom_pair"/>
</dbReference>
<evidence type="ECO:0000256" key="13">
    <source>
        <dbReference type="ARBA" id="ARBA00073787"/>
    </source>
</evidence>
<dbReference type="GO" id="GO:0005509">
    <property type="term" value="F:calcium ion binding"/>
    <property type="evidence" value="ECO:0007669"/>
    <property type="project" value="InterPro"/>
</dbReference>
<evidence type="ECO:0000313" key="18">
    <source>
        <dbReference type="Proteomes" id="UP001385951"/>
    </source>
</evidence>
<dbReference type="GO" id="GO:0043490">
    <property type="term" value="P:malate-aspartate shuttle"/>
    <property type="evidence" value="ECO:0007669"/>
    <property type="project" value="TreeGrafter"/>
</dbReference>
<accession>A0AAW0GYX2</accession>
<comment type="similarity">
    <text evidence="2">Belongs to the mitochondrial carrier (TC 2.A.29) family.</text>
</comment>
<reference evidence="17 18" key="1">
    <citation type="submission" date="2022-09" db="EMBL/GenBank/DDBJ databases">
        <authorList>
            <person name="Palmer J.M."/>
        </authorList>
    </citation>
    <scope>NUCLEOTIDE SEQUENCE [LARGE SCALE GENOMIC DNA]</scope>
    <source>
        <strain evidence="17 18">DSM 7382</strain>
    </source>
</reference>
<dbReference type="PANTHER" id="PTHR45678">
    <property type="entry name" value="MITOCHONDRIAL 2-OXODICARBOXYLATE CARRIER 1-RELATED"/>
    <property type="match status" value="1"/>
</dbReference>
<feature type="domain" description="EF-hand" evidence="16">
    <location>
        <begin position="115"/>
        <end position="150"/>
    </location>
</feature>
<comment type="subcellular location">
    <subcellularLocation>
        <location evidence="1">Mitochondrion inner membrane</location>
        <topology evidence="1">Multi-pass membrane protein</topology>
    </subcellularLocation>
</comment>
<dbReference type="PROSITE" id="PS00018">
    <property type="entry name" value="EF_HAND_1"/>
    <property type="match status" value="1"/>
</dbReference>
<evidence type="ECO:0000259" key="16">
    <source>
        <dbReference type="PROSITE" id="PS50222"/>
    </source>
</evidence>
<evidence type="ECO:0000256" key="14">
    <source>
        <dbReference type="ARBA" id="ARBA00082232"/>
    </source>
</evidence>
<comment type="subunit">
    <text evidence="11">Homodimer (via N-terminus).</text>
</comment>
<evidence type="ECO:0000256" key="3">
    <source>
        <dbReference type="ARBA" id="ARBA00022448"/>
    </source>
</evidence>
<dbReference type="PRINTS" id="PR00926">
    <property type="entry name" value="MITOCARRIER"/>
</dbReference>
<gene>
    <name evidence="17" type="ORF">QCA50_002207</name>
</gene>
<name>A0AAW0GYX2_9APHY</name>
<sequence>MFPLRLPPIFATVHCDSDEKVSRAASALKTVKSAMAVPENELKRWRRTFDSNAQTVAEGEKYLNPEQFVNAIAPKGDLTKIGRAQFATLFPVADSSKRGLVSWDDFVVFETILKRPDADYWIAFQYFDVDDSGTITYDEFKNVFNANIGPDAIPFDFDCDWIKLYLGKKNGTHVLGYSEFTQLMKGLQGERLRQAFKYLDADQDGFIRPEHFKRIILELAGHKLSQAVIDRLPTLCTLSPGGRISYSEVIAFHNVIREMDMVERIIREATAKSKDGRIDQSDFMNHCVSSTRYSLFTPMEASIIFHFAGRGSSSQRLALIDFAQLLDPRWHAPADPVVEKTKSSSFLNGVAHSAYNFGLGGIAGAFGATMVYPIDLVKVMFPRHRGTVVGQLLYKNSMDCVRKVFRNEGFVGFYRGLGPQLIGVAPEKAIKLTVNDFVRSRAMDPETGRIKLHWELIAGGTAGGCQVVFTNPLEIVKIRLQMQGEAAKLEGAAPRGAVHIIRQLGLFGLYKGASACLLRDIPFSAIYFPAYSHLKKDVFNEGYNGKQLSFLETLSSAAIAGMPAAYLTTPADVVKTRLQTEAKTGQTHYKGMADAFVKIYREEGFKAFFKGGPARILRSSPQFGFTLVAYEYLHKFMPYPFQDKPREVETALTSQREDISQIRARNALKILLDVHGDFGRRAAQ</sequence>
<keyword evidence="3" id="KW-0813">Transport</keyword>
<dbReference type="PROSITE" id="PS50920">
    <property type="entry name" value="SOLCAR"/>
    <property type="match status" value="3"/>
</dbReference>
<protein>
    <recommendedName>
        <fullName evidence="13">Mitochondrial aspartate-glutamate transporter AGC1</fullName>
    </recommendedName>
    <alternativeName>
        <fullName evidence="14">Aspartate-glutamate carrier 1</fullName>
    </alternativeName>
</protein>
<dbReference type="InterPro" id="IPR018247">
    <property type="entry name" value="EF_Hand_1_Ca_BS"/>
</dbReference>
<dbReference type="Pfam" id="PF13202">
    <property type="entry name" value="EF-hand_5"/>
    <property type="match status" value="1"/>
</dbReference>
<dbReference type="PANTHER" id="PTHR45678:SF9">
    <property type="entry name" value="CALCIUM-BINDING MITOCHONDRIAL CARRIER PROTEIN ARALAR1"/>
    <property type="match status" value="1"/>
</dbReference>
<comment type="caution">
    <text evidence="17">The sequence shown here is derived from an EMBL/GenBank/DDBJ whole genome shotgun (WGS) entry which is preliminary data.</text>
</comment>
<keyword evidence="4 15" id="KW-0812">Transmembrane</keyword>
<keyword evidence="10 15" id="KW-0472">Membrane</keyword>
<dbReference type="Gene3D" id="1.10.238.10">
    <property type="entry name" value="EF-hand"/>
    <property type="match status" value="2"/>
</dbReference>
<evidence type="ECO:0000256" key="2">
    <source>
        <dbReference type="ARBA" id="ARBA00006375"/>
    </source>
</evidence>
<keyword evidence="7" id="KW-0106">Calcium</keyword>
<dbReference type="Pfam" id="PF13405">
    <property type="entry name" value="EF-hand_6"/>
    <property type="match status" value="1"/>
</dbReference>
<dbReference type="GO" id="GO:0015183">
    <property type="term" value="F:L-aspartate transmembrane transporter activity"/>
    <property type="evidence" value="ECO:0007669"/>
    <property type="project" value="TreeGrafter"/>
</dbReference>
<evidence type="ECO:0000313" key="17">
    <source>
        <dbReference type="EMBL" id="KAK7695019.1"/>
    </source>
</evidence>
<evidence type="ECO:0000256" key="12">
    <source>
        <dbReference type="ARBA" id="ARBA00059916"/>
    </source>
</evidence>
<evidence type="ECO:0000256" key="11">
    <source>
        <dbReference type="ARBA" id="ARBA00038674"/>
    </source>
</evidence>
<evidence type="ECO:0000256" key="4">
    <source>
        <dbReference type="ARBA" id="ARBA00022692"/>
    </source>
</evidence>
<dbReference type="InterPro" id="IPR018108">
    <property type="entry name" value="MCP_transmembrane"/>
</dbReference>
<comment type="function">
    <text evidence="12">Calcium-dependent mitochondrial aspartate and glutamate carrier. Transport of glutamate in mitochondria is required for mitochondrial transamination reactions and ornithine synthesis. Plays also a role in malate-aspartate NADH shuttle, which is critical for growth on acetate and fatty acids.</text>
</comment>
<dbReference type="InterPro" id="IPR051028">
    <property type="entry name" value="Mito_Solute_Carrier"/>
</dbReference>
<dbReference type="GO" id="GO:0005313">
    <property type="term" value="F:L-glutamate transmembrane transporter activity"/>
    <property type="evidence" value="ECO:0007669"/>
    <property type="project" value="TreeGrafter"/>
</dbReference>
<keyword evidence="6" id="KW-0999">Mitochondrion inner membrane</keyword>
<feature type="repeat" description="Solcar" evidence="15">
    <location>
        <begin position="548"/>
        <end position="636"/>
    </location>
</feature>
<keyword evidence="8" id="KW-1133">Transmembrane helix</keyword>
<evidence type="ECO:0000256" key="9">
    <source>
        <dbReference type="ARBA" id="ARBA00023128"/>
    </source>
</evidence>
<dbReference type="GO" id="GO:0005743">
    <property type="term" value="C:mitochondrial inner membrane"/>
    <property type="evidence" value="ECO:0007669"/>
    <property type="project" value="UniProtKB-SubCell"/>
</dbReference>
<dbReference type="InterPro" id="IPR002048">
    <property type="entry name" value="EF_hand_dom"/>
</dbReference>
<proteinExistence type="inferred from homology"/>
<evidence type="ECO:0000256" key="10">
    <source>
        <dbReference type="ARBA" id="ARBA00023136"/>
    </source>
</evidence>
<dbReference type="Gene3D" id="1.50.40.10">
    <property type="entry name" value="Mitochondrial carrier domain"/>
    <property type="match status" value="1"/>
</dbReference>
<evidence type="ECO:0000256" key="6">
    <source>
        <dbReference type="ARBA" id="ARBA00022792"/>
    </source>
</evidence>
<feature type="repeat" description="Solcar" evidence="15">
    <location>
        <begin position="351"/>
        <end position="441"/>
    </location>
</feature>
<dbReference type="SMART" id="SM00054">
    <property type="entry name" value="EFh"/>
    <property type="match status" value="2"/>
</dbReference>
<keyword evidence="18" id="KW-1185">Reference proteome</keyword>
<dbReference type="EMBL" id="JASBNA010000002">
    <property type="protein sequence ID" value="KAK7695019.1"/>
    <property type="molecule type" value="Genomic_DNA"/>
</dbReference>
<evidence type="ECO:0000256" key="8">
    <source>
        <dbReference type="ARBA" id="ARBA00022989"/>
    </source>
</evidence>
<dbReference type="InterPro" id="IPR002067">
    <property type="entry name" value="MCP"/>
</dbReference>
<keyword evidence="9" id="KW-0496">Mitochondrion</keyword>